<feature type="domain" description="HTH gntR-type" evidence="6">
    <location>
        <begin position="2"/>
        <end position="70"/>
    </location>
</feature>
<sequence>MKTGYRDIYTRYRHNILSGQLKPGDKVPSVRVLADELGVARKTVETAYAILTGEGYLVSQGAKGTRVNPDLRVPEKTESPIQTWTADTQLKSMVDIRDQQGYFRLGIPALDAFPYKKWLLLSGKAVRAMSPAEMTNPPLMGYPPLRETIARYLTISRGLTCTAQQIYITGGYRNNLTLILNALAVRGDKVVIENPGYIFGQQLLKKEVENLHYAPVDKQGLDVDYLLKNHADARFVCITPSHHSPLAVTLSLARKRQLLEWATANNAWIVEDDYDGEFHYTRKVLPALKSLDTDDRVIYIGTFSKTIMPALRISYLVMPRSTLSAFHETGEITESAQPVLTQKIVASFLSEGYFFRHLKKMRNLYQQRRQLVIDALNQVFPDLFDVEVNDGGMHIIAFLRHGAGDVHLAQIWQKQQLKVSPLSEWYNSSEKRYGLIMGFTNVHSSKEAVGLLQRVAKETREWLKA</sequence>
<keyword evidence="5" id="KW-0804">Transcription</keyword>
<dbReference type="PANTHER" id="PTHR46577">
    <property type="entry name" value="HTH-TYPE TRANSCRIPTIONAL REGULATORY PROTEIN GABR"/>
    <property type="match status" value="1"/>
</dbReference>
<dbReference type="RefSeq" id="WP_343193853.1">
    <property type="nucleotide sequence ID" value="NZ_JBCIVJ010000007.1"/>
</dbReference>
<dbReference type="PANTHER" id="PTHR46577:SF1">
    <property type="entry name" value="HTH-TYPE TRANSCRIPTIONAL REGULATORY PROTEIN GABR"/>
    <property type="match status" value="1"/>
</dbReference>
<dbReference type="Pfam" id="PF00155">
    <property type="entry name" value="Aminotran_1_2"/>
    <property type="match status" value="1"/>
</dbReference>
<reference evidence="7 8" key="1">
    <citation type="submission" date="2024-02" db="EMBL/GenBank/DDBJ databases">
        <title>Whole genome of MDR Enterobacteriaceae from southern Thailand.</title>
        <authorList>
            <person name="Surachat K."/>
        </authorList>
    </citation>
    <scope>NUCLEOTIDE SEQUENCE [LARGE SCALE GENOMIC DNA]</scope>
    <source>
        <strain evidence="7 8">PSU_29</strain>
    </source>
</reference>
<keyword evidence="4" id="KW-0238">DNA-binding</keyword>
<dbReference type="GO" id="GO:0008483">
    <property type="term" value="F:transaminase activity"/>
    <property type="evidence" value="ECO:0007669"/>
    <property type="project" value="UniProtKB-KW"/>
</dbReference>
<proteinExistence type="inferred from homology"/>
<evidence type="ECO:0000313" key="7">
    <source>
        <dbReference type="EMBL" id="MEN0579534.1"/>
    </source>
</evidence>
<keyword evidence="7" id="KW-0032">Aminotransferase</keyword>
<dbReference type="InterPro" id="IPR036390">
    <property type="entry name" value="WH_DNA-bd_sf"/>
</dbReference>
<dbReference type="InterPro" id="IPR051446">
    <property type="entry name" value="HTH_trans_reg/aminotransferase"/>
</dbReference>
<dbReference type="InterPro" id="IPR000524">
    <property type="entry name" value="Tscrpt_reg_HTH_GntR"/>
</dbReference>
<dbReference type="SUPFAM" id="SSF46785">
    <property type="entry name" value="Winged helix' DNA-binding domain"/>
    <property type="match status" value="1"/>
</dbReference>
<name>A0ABU9V4F3_9ENTR</name>
<comment type="similarity">
    <text evidence="1">In the C-terminal section; belongs to the class-I pyridoxal-phosphate-dependent aminotransferase family.</text>
</comment>
<evidence type="ECO:0000313" key="8">
    <source>
        <dbReference type="Proteomes" id="UP001411173"/>
    </source>
</evidence>
<gene>
    <name evidence="7" type="ORF">AAIG39_10995</name>
</gene>
<accession>A0ABU9V4F3</accession>
<dbReference type="SUPFAM" id="SSF53383">
    <property type="entry name" value="PLP-dependent transferases"/>
    <property type="match status" value="1"/>
</dbReference>
<evidence type="ECO:0000256" key="4">
    <source>
        <dbReference type="ARBA" id="ARBA00023125"/>
    </source>
</evidence>
<keyword evidence="3" id="KW-0805">Transcription regulation</keyword>
<comment type="caution">
    <text evidence="7">The sequence shown here is derived from an EMBL/GenBank/DDBJ whole genome shotgun (WGS) entry which is preliminary data.</text>
</comment>
<keyword evidence="7" id="KW-0808">Transferase</keyword>
<protein>
    <submittedName>
        <fullName evidence="7">PLP-dependent aminotransferase family protein</fullName>
    </submittedName>
</protein>
<dbReference type="CDD" id="cd07377">
    <property type="entry name" value="WHTH_GntR"/>
    <property type="match status" value="1"/>
</dbReference>
<dbReference type="Pfam" id="PF00392">
    <property type="entry name" value="GntR"/>
    <property type="match status" value="1"/>
</dbReference>
<keyword evidence="8" id="KW-1185">Reference proteome</keyword>
<dbReference type="PRINTS" id="PR00035">
    <property type="entry name" value="HTHGNTR"/>
</dbReference>
<evidence type="ECO:0000259" key="6">
    <source>
        <dbReference type="PROSITE" id="PS50949"/>
    </source>
</evidence>
<dbReference type="EMBL" id="JBCIVJ010000007">
    <property type="protein sequence ID" value="MEN0579534.1"/>
    <property type="molecule type" value="Genomic_DNA"/>
</dbReference>
<dbReference type="InterPro" id="IPR036388">
    <property type="entry name" value="WH-like_DNA-bd_sf"/>
</dbReference>
<evidence type="ECO:0000256" key="3">
    <source>
        <dbReference type="ARBA" id="ARBA00023015"/>
    </source>
</evidence>
<dbReference type="SMART" id="SM00345">
    <property type="entry name" value="HTH_GNTR"/>
    <property type="match status" value="1"/>
</dbReference>
<keyword evidence="2" id="KW-0663">Pyridoxal phosphate</keyword>
<dbReference type="InterPro" id="IPR015421">
    <property type="entry name" value="PyrdxlP-dep_Trfase_major"/>
</dbReference>
<dbReference type="Gene3D" id="3.40.640.10">
    <property type="entry name" value="Type I PLP-dependent aspartate aminotransferase-like (Major domain)"/>
    <property type="match status" value="1"/>
</dbReference>
<dbReference type="Gene3D" id="1.10.10.10">
    <property type="entry name" value="Winged helix-like DNA-binding domain superfamily/Winged helix DNA-binding domain"/>
    <property type="match status" value="1"/>
</dbReference>
<dbReference type="CDD" id="cd00609">
    <property type="entry name" value="AAT_like"/>
    <property type="match status" value="1"/>
</dbReference>
<dbReference type="InterPro" id="IPR015424">
    <property type="entry name" value="PyrdxlP-dep_Trfase"/>
</dbReference>
<dbReference type="Proteomes" id="UP001411173">
    <property type="component" value="Unassembled WGS sequence"/>
</dbReference>
<organism evidence="7 8">
    <name type="scientific">Phytobacter palmae</name>
    <dbReference type="NCBI Taxonomy" id="1855371"/>
    <lineage>
        <taxon>Bacteria</taxon>
        <taxon>Pseudomonadati</taxon>
        <taxon>Pseudomonadota</taxon>
        <taxon>Gammaproteobacteria</taxon>
        <taxon>Enterobacterales</taxon>
        <taxon>Enterobacteriaceae</taxon>
        <taxon>Phytobacter</taxon>
    </lineage>
</organism>
<evidence type="ECO:0000256" key="1">
    <source>
        <dbReference type="ARBA" id="ARBA00005384"/>
    </source>
</evidence>
<evidence type="ECO:0000256" key="5">
    <source>
        <dbReference type="ARBA" id="ARBA00023163"/>
    </source>
</evidence>
<evidence type="ECO:0000256" key="2">
    <source>
        <dbReference type="ARBA" id="ARBA00022898"/>
    </source>
</evidence>
<dbReference type="InterPro" id="IPR004839">
    <property type="entry name" value="Aminotransferase_I/II_large"/>
</dbReference>
<dbReference type="PROSITE" id="PS50949">
    <property type="entry name" value="HTH_GNTR"/>
    <property type="match status" value="1"/>
</dbReference>